<keyword evidence="3" id="KW-1185">Reference proteome</keyword>
<dbReference type="EMBL" id="JXCE01000030">
    <property type="protein sequence ID" value="KPA44190.1"/>
    <property type="molecule type" value="Genomic_DNA"/>
</dbReference>
<evidence type="ECO:0000313" key="3">
    <source>
        <dbReference type="Proteomes" id="UP000037904"/>
    </source>
</evidence>
<evidence type="ECO:0000313" key="2">
    <source>
        <dbReference type="EMBL" id="KPA44190.1"/>
    </source>
</evidence>
<dbReference type="AlphaFoldDB" id="A0A0M9F1U7"/>
<accession>A0A0M9F1U7</accession>
<sequence>MDSGAPQTGAATGNTSGRRRSSGFMPAFAGLSEQKRGSQDSAARRASMSDQAPKSGFFGQFFHNNFGRNAQK</sequence>
<organism evidence="2 3">
    <name type="scientific">Fusarium langsethiae</name>
    <dbReference type="NCBI Taxonomy" id="179993"/>
    <lineage>
        <taxon>Eukaryota</taxon>
        <taxon>Fungi</taxon>
        <taxon>Dikarya</taxon>
        <taxon>Ascomycota</taxon>
        <taxon>Pezizomycotina</taxon>
        <taxon>Sordariomycetes</taxon>
        <taxon>Hypocreomycetidae</taxon>
        <taxon>Hypocreales</taxon>
        <taxon>Nectriaceae</taxon>
        <taxon>Fusarium</taxon>
    </lineage>
</organism>
<dbReference type="OrthoDB" id="4158609at2759"/>
<gene>
    <name evidence="2" type="ORF">FLAG1_02944</name>
</gene>
<dbReference type="Proteomes" id="UP000037904">
    <property type="component" value="Unassembled WGS sequence"/>
</dbReference>
<reference evidence="2 3" key="1">
    <citation type="submission" date="2015-04" db="EMBL/GenBank/DDBJ databases">
        <title>The draft genome sequence of Fusarium langsethiae, a T-2/HT-2 mycotoxin producer.</title>
        <authorList>
            <person name="Lysoe E."/>
            <person name="Divon H.H."/>
            <person name="Terzi V."/>
            <person name="Orru L."/>
            <person name="Lamontanara A."/>
            <person name="Kolseth A.-K."/>
            <person name="Frandsen R.J."/>
            <person name="Nielsen K."/>
            <person name="Thrane U."/>
        </authorList>
    </citation>
    <scope>NUCLEOTIDE SEQUENCE [LARGE SCALE GENOMIC DNA]</scope>
    <source>
        <strain evidence="2 3">Fl201059</strain>
    </source>
</reference>
<feature type="compositionally biased region" description="Polar residues" evidence="1">
    <location>
        <begin position="1"/>
        <end position="16"/>
    </location>
</feature>
<name>A0A0M9F1U7_FUSLA</name>
<feature type="region of interest" description="Disordered" evidence="1">
    <location>
        <begin position="1"/>
        <end position="72"/>
    </location>
</feature>
<evidence type="ECO:0000256" key="1">
    <source>
        <dbReference type="SAM" id="MobiDB-lite"/>
    </source>
</evidence>
<feature type="compositionally biased region" description="Low complexity" evidence="1">
    <location>
        <begin position="56"/>
        <end position="72"/>
    </location>
</feature>
<comment type="caution">
    <text evidence="2">The sequence shown here is derived from an EMBL/GenBank/DDBJ whole genome shotgun (WGS) entry which is preliminary data.</text>
</comment>
<protein>
    <submittedName>
        <fullName evidence="2">Conidiation-specific expression protein</fullName>
    </submittedName>
</protein>
<proteinExistence type="predicted"/>